<dbReference type="Pfam" id="PF08240">
    <property type="entry name" value="ADH_N"/>
    <property type="match status" value="1"/>
</dbReference>
<proteinExistence type="predicted"/>
<evidence type="ECO:0000259" key="6">
    <source>
        <dbReference type="SMART" id="SM00829"/>
    </source>
</evidence>
<reference evidence="7" key="1">
    <citation type="submission" date="2020-09" db="EMBL/GenBank/DDBJ databases">
        <title>A novel bacterium of genus Paenibacillus, isolated from South China Sea.</title>
        <authorList>
            <person name="Huang H."/>
            <person name="Mo K."/>
            <person name="Hu Y."/>
        </authorList>
    </citation>
    <scope>NUCLEOTIDE SEQUENCE</scope>
    <source>
        <strain evidence="7">IB182493</strain>
    </source>
</reference>
<organism evidence="7 8">
    <name type="scientific">Paenibacillus arenilitoris</name>
    <dbReference type="NCBI Taxonomy" id="2772299"/>
    <lineage>
        <taxon>Bacteria</taxon>
        <taxon>Bacillati</taxon>
        <taxon>Bacillota</taxon>
        <taxon>Bacilli</taxon>
        <taxon>Bacillales</taxon>
        <taxon>Paenibacillaceae</taxon>
        <taxon>Paenibacillus</taxon>
    </lineage>
</organism>
<dbReference type="GO" id="GO:0016491">
    <property type="term" value="F:oxidoreductase activity"/>
    <property type="evidence" value="ECO:0007669"/>
    <property type="project" value="InterPro"/>
</dbReference>
<keyword evidence="4" id="KW-0521">NADP</keyword>
<dbReference type="Pfam" id="PF13602">
    <property type="entry name" value="ADH_zinc_N_2"/>
    <property type="match status" value="1"/>
</dbReference>
<gene>
    <name evidence="7" type="ORF">IDH41_09330</name>
</gene>
<dbReference type="InterPro" id="IPR011032">
    <property type="entry name" value="GroES-like_sf"/>
</dbReference>
<keyword evidence="5" id="KW-0694">RNA-binding</keyword>
<dbReference type="PANTHER" id="PTHR44154:SF1">
    <property type="entry name" value="QUINONE OXIDOREDUCTASE"/>
    <property type="match status" value="1"/>
</dbReference>
<dbReference type="GO" id="GO:0003723">
    <property type="term" value="F:RNA binding"/>
    <property type="evidence" value="ECO:0007669"/>
    <property type="project" value="UniProtKB-KW"/>
</dbReference>
<dbReference type="SUPFAM" id="SSF51735">
    <property type="entry name" value="NAD(P)-binding Rossmann-fold domains"/>
    <property type="match status" value="1"/>
</dbReference>
<dbReference type="InterPro" id="IPR002364">
    <property type="entry name" value="Quin_OxRdtase/zeta-crystal_CS"/>
</dbReference>
<dbReference type="EMBL" id="JACXIY010000012">
    <property type="protein sequence ID" value="MBD2868779.1"/>
    <property type="molecule type" value="Genomic_DNA"/>
</dbReference>
<dbReference type="InterPro" id="IPR020843">
    <property type="entry name" value="ER"/>
</dbReference>
<dbReference type="GO" id="GO:0005737">
    <property type="term" value="C:cytoplasm"/>
    <property type="evidence" value="ECO:0007669"/>
    <property type="project" value="UniProtKB-SubCell"/>
</dbReference>
<evidence type="ECO:0000313" key="8">
    <source>
        <dbReference type="Proteomes" id="UP000632125"/>
    </source>
</evidence>
<accession>A0A927CJQ0</accession>
<evidence type="ECO:0000256" key="2">
    <source>
        <dbReference type="ARBA" id="ARBA00011881"/>
    </source>
</evidence>
<comment type="subunit">
    <text evidence="2">Homotetramer.</text>
</comment>
<sequence length="303" mass="31725">MKAAAIAAFGGPEMLRLTEFDAPEPGPGEVRVRVRAAGVQPVDCAARSGWSPPGLSPSLPLIVGNEFAGVIDRLGDGVEGFAAGDEVLGFRSLGCYAEYVVVSAAQLAAKPPGMPWEIAGGLSGAGQTAHTAMEELRVGPGDTVLINGAAGGVGTVAVQVARERGAAVIATGREENHDYLRSLGAVPVTYEEGLADRIRVLAPRGVDAALDAAGGLGLAVAVELVEDKDRIGTIYAFDRYKELGVRWISSKRSAARLSELVDLYVKGKLRVHVRKTYPLEQAAEAHREIETGHGRGKIVLTIE</sequence>
<dbReference type="SUPFAM" id="SSF50129">
    <property type="entry name" value="GroES-like"/>
    <property type="match status" value="1"/>
</dbReference>
<evidence type="ECO:0000313" key="7">
    <source>
        <dbReference type="EMBL" id="MBD2868779.1"/>
    </source>
</evidence>
<evidence type="ECO:0000256" key="3">
    <source>
        <dbReference type="ARBA" id="ARBA00022490"/>
    </source>
</evidence>
<comment type="caution">
    <text evidence="7">The sequence shown here is derived from an EMBL/GenBank/DDBJ whole genome shotgun (WGS) entry which is preliminary data.</text>
</comment>
<evidence type="ECO:0000256" key="5">
    <source>
        <dbReference type="ARBA" id="ARBA00022884"/>
    </source>
</evidence>
<dbReference type="InterPro" id="IPR036291">
    <property type="entry name" value="NAD(P)-bd_dom_sf"/>
</dbReference>
<dbReference type="Gene3D" id="3.90.180.10">
    <property type="entry name" value="Medium-chain alcohol dehydrogenases, catalytic domain"/>
    <property type="match status" value="1"/>
</dbReference>
<name>A0A927CJQ0_9BACL</name>
<dbReference type="Proteomes" id="UP000632125">
    <property type="component" value="Unassembled WGS sequence"/>
</dbReference>
<dbReference type="GO" id="GO:0008270">
    <property type="term" value="F:zinc ion binding"/>
    <property type="evidence" value="ECO:0007669"/>
    <property type="project" value="InterPro"/>
</dbReference>
<dbReference type="PROSITE" id="PS01162">
    <property type="entry name" value="QOR_ZETA_CRYSTAL"/>
    <property type="match status" value="1"/>
</dbReference>
<feature type="domain" description="Enoyl reductase (ER)" evidence="6">
    <location>
        <begin position="10"/>
        <end position="300"/>
    </location>
</feature>
<dbReference type="PANTHER" id="PTHR44154">
    <property type="entry name" value="QUINONE OXIDOREDUCTASE"/>
    <property type="match status" value="1"/>
</dbReference>
<dbReference type="InterPro" id="IPR051603">
    <property type="entry name" value="Zinc-ADH_QOR/CCCR"/>
</dbReference>
<dbReference type="Gene3D" id="3.40.50.720">
    <property type="entry name" value="NAD(P)-binding Rossmann-like Domain"/>
    <property type="match status" value="1"/>
</dbReference>
<keyword evidence="8" id="KW-1185">Reference proteome</keyword>
<keyword evidence="3" id="KW-0963">Cytoplasm</keyword>
<dbReference type="InterPro" id="IPR013154">
    <property type="entry name" value="ADH-like_N"/>
</dbReference>
<comment type="subcellular location">
    <subcellularLocation>
        <location evidence="1">Cytoplasm</location>
    </subcellularLocation>
</comment>
<evidence type="ECO:0000256" key="4">
    <source>
        <dbReference type="ARBA" id="ARBA00022857"/>
    </source>
</evidence>
<protein>
    <submittedName>
        <fullName evidence="7">NADP-dependent oxidoreductase</fullName>
    </submittedName>
</protein>
<dbReference type="AlphaFoldDB" id="A0A927CJQ0"/>
<dbReference type="SMART" id="SM00829">
    <property type="entry name" value="PKS_ER"/>
    <property type="match status" value="1"/>
</dbReference>
<evidence type="ECO:0000256" key="1">
    <source>
        <dbReference type="ARBA" id="ARBA00004496"/>
    </source>
</evidence>
<dbReference type="CDD" id="cd05289">
    <property type="entry name" value="MDR_like_2"/>
    <property type="match status" value="1"/>
</dbReference>
<dbReference type="RefSeq" id="WP_190860602.1">
    <property type="nucleotide sequence ID" value="NZ_JACXIY010000012.1"/>
</dbReference>